<evidence type="ECO:0000259" key="1">
    <source>
        <dbReference type="PROSITE" id="PS50181"/>
    </source>
</evidence>
<feature type="domain" description="F-box" evidence="1">
    <location>
        <begin position="1"/>
        <end position="48"/>
    </location>
</feature>
<dbReference type="PROSITE" id="PS50181">
    <property type="entry name" value="FBOX"/>
    <property type="match status" value="1"/>
</dbReference>
<dbReference type="InterPro" id="IPR001810">
    <property type="entry name" value="F-box_dom"/>
</dbReference>
<reference evidence="2 3" key="1">
    <citation type="submission" date="2019-10" db="EMBL/GenBank/DDBJ databases">
        <authorList>
            <person name="Palmer J.M."/>
        </authorList>
    </citation>
    <scope>NUCLEOTIDE SEQUENCE [LARGE SCALE GENOMIC DNA]</scope>
    <source>
        <strain evidence="2 3">TWF506</strain>
    </source>
</reference>
<evidence type="ECO:0000313" key="3">
    <source>
        <dbReference type="Proteomes" id="UP001307849"/>
    </source>
</evidence>
<dbReference type="EMBL" id="JAVHJM010000010">
    <property type="protein sequence ID" value="KAK6504414.1"/>
    <property type="molecule type" value="Genomic_DNA"/>
</dbReference>
<dbReference type="Proteomes" id="UP001307849">
    <property type="component" value="Unassembled WGS sequence"/>
</dbReference>
<dbReference type="Pfam" id="PF00646">
    <property type="entry name" value="F-box"/>
    <property type="match status" value="1"/>
</dbReference>
<dbReference type="SMART" id="SM00256">
    <property type="entry name" value="FBOX"/>
    <property type="match status" value="1"/>
</dbReference>
<dbReference type="CDD" id="cd09917">
    <property type="entry name" value="F-box_SF"/>
    <property type="match status" value="1"/>
</dbReference>
<evidence type="ECO:0000313" key="2">
    <source>
        <dbReference type="EMBL" id="KAK6504414.1"/>
    </source>
</evidence>
<dbReference type="InterPro" id="IPR036047">
    <property type="entry name" value="F-box-like_dom_sf"/>
</dbReference>
<comment type="caution">
    <text evidence="2">The sequence shown here is derived from an EMBL/GenBank/DDBJ whole genome shotgun (WGS) entry which is preliminary data.</text>
</comment>
<gene>
    <name evidence="2" type="ORF">TWF506_002613</name>
</gene>
<dbReference type="SUPFAM" id="SSF81383">
    <property type="entry name" value="F-box domain"/>
    <property type="match status" value="1"/>
</dbReference>
<dbReference type="AlphaFoldDB" id="A0AAN8RT39"/>
<name>A0AAN8RT39_9PEZI</name>
<protein>
    <recommendedName>
        <fullName evidence="1">F-box domain-containing protein</fullName>
    </recommendedName>
</protein>
<keyword evidence="3" id="KW-1185">Reference proteome</keyword>
<sequence length="297" mass="33853">MGILTLPIELQSHILSFVPWHDHFLVSTVCTLWSSILQRHGLRLHRHYNHPIPPSWDLSENVYPVFNAPTPRVSPTLYTPTETPNTHVLLEMGIFMFEIQANGRTTTFLRIPREHIDDSLSDGYAVVRSDEGTTESRQYSEFWTALTTIAFDTVCIDITTSPLLKSDKLVFSIQESDSLEGIDTSSLQIPGLPNDTRTLSFRIWDWNRDNAHFQPFGTLPSGVAVDDPAWCLKTWDWVRKSPRELVEVVKEHLRTHIWCNPGVERCFVQVEGFNMYGDSPGDKLNITVAAYPRATTT</sequence>
<organism evidence="2 3">
    <name type="scientific">Arthrobotrys conoides</name>
    <dbReference type="NCBI Taxonomy" id="74498"/>
    <lineage>
        <taxon>Eukaryota</taxon>
        <taxon>Fungi</taxon>
        <taxon>Dikarya</taxon>
        <taxon>Ascomycota</taxon>
        <taxon>Pezizomycotina</taxon>
        <taxon>Orbiliomycetes</taxon>
        <taxon>Orbiliales</taxon>
        <taxon>Orbiliaceae</taxon>
        <taxon>Arthrobotrys</taxon>
    </lineage>
</organism>
<accession>A0AAN8RT39</accession>
<proteinExistence type="predicted"/>